<dbReference type="InterPro" id="IPR017853">
    <property type="entry name" value="GH"/>
</dbReference>
<evidence type="ECO:0000313" key="3">
    <source>
        <dbReference type="Proteomes" id="UP001596186"/>
    </source>
</evidence>
<dbReference type="PROSITE" id="PS51904">
    <property type="entry name" value="GLYCOSYL_HYDROL_F25_2"/>
    <property type="match status" value="1"/>
</dbReference>
<reference evidence="3" key="1">
    <citation type="journal article" date="2019" name="Int. J. Syst. Evol. Microbiol.">
        <title>The Global Catalogue of Microorganisms (GCM) 10K type strain sequencing project: providing services to taxonomists for standard genome sequencing and annotation.</title>
        <authorList>
            <consortium name="The Broad Institute Genomics Platform"/>
            <consortium name="The Broad Institute Genome Sequencing Center for Infectious Disease"/>
            <person name="Wu L."/>
            <person name="Ma J."/>
        </authorList>
    </citation>
    <scope>NUCLEOTIDE SEQUENCE [LARGE SCALE GENOMIC DNA]</scope>
    <source>
        <strain evidence="3">CCM 8895</strain>
    </source>
</reference>
<dbReference type="Gene3D" id="3.20.20.80">
    <property type="entry name" value="Glycosidases"/>
    <property type="match status" value="1"/>
</dbReference>
<comment type="similarity">
    <text evidence="1">Belongs to the glycosyl hydrolase 25 family.</text>
</comment>
<dbReference type="Pfam" id="PF01183">
    <property type="entry name" value="Glyco_hydro_25"/>
    <property type="match status" value="1"/>
</dbReference>
<dbReference type="SUPFAM" id="SSF51445">
    <property type="entry name" value="(Trans)glycosidases"/>
    <property type="match status" value="1"/>
</dbReference>
<dbReference type="InterPro" id="IPR002053">
    <property type="entry name" value="Glyco_hydro_25"/>
</dbReference>
<dbReference type="Proteomes" id="UP001596186">
    <property type="component" value="Unassembled WGS sequence"/>
</dbReference>
<protein>
    <submittedName>
        <fullName evidence="2">GH25 family lysozyme</fullName>
    </submittedName>
</protein>
<dbReference type="PANTHER" id="PTHR34135">
    <property type="entry name" value="LYSOZYME"/>
    <property type="match status" value="1"/>
</dbReference>
<keyword evidence="3" id="KW-1185">Reference proteome</keyword>
<dbReference type="PANTHER" id="PTHR34135:SF2">
    <property type="entry name" value="LYSOZYME"/>
    <property type="match status" value="1"/>
</dbReference>
<name>A0ABW1V0F2_9LACO</name>
<dbReference type="EMBL" id="JBHSSN010000015">
    <property type="protein sequence ID" value="MFC6324054.1"/>
    <property type="molecule type" value="Genomic_DNA"/>
</dbReference>
<dbReference type="RefSeq" id="WP_125593066.1">
    <property type="nucleotide sequence ID" value="NZ_JBHSSN010000015.1"/>
</dbReference>
<proteinExistence type="inferred from homology"/>
<comment type="caution">
    <text evidence="2">The sequence shown here is derived from an EMBL/GenBank/DDBJ whole genome shotgun (WGS) entry which is preliminary data.</text>
</comment>
<gene>
    <name evidence="2" type="ORF">ACFP1F_09910</name>
</gene>
<organism evidence="2 3">
    <name type="scientific">Companilactobacillus baiquanensis</name>
    <dbReference type="NCBI Taxonomy" id="2486005"/>
    <lineage>
        <taxon>Bacteria</taxon>
        <taxon>Bacillati</taxon>
        <taxon>Bacillota</taxon>
        <taxon>Bacilli</taxon>
        <taxon>Lactobacillales</taxon>
        <taxon>Lactobacillaceae</taxon>
        <taxon>Companilactobacillus</taxon>
    </lineage>
</organism>
<evidence type="ECO:0000256" key="1">
    <source>
        <dbReference type="ARBA" id="ARBA00010646"/>
    </source>
</evidence>
<accession>A0ABW1V0F2</accession>
<sequence>MAKYFADISSYQRSDLQFFQNFVSHGVGSVFIKTTQGSADGSNYLNPKARTQAKNALAAGMNVGFYHYFLATGISDAIKEAKFFDQSVANLGFGKNTPLCVDVEDPSLNKSNVSGYVDTFINYLKEHGYTNIVQYAMASWFWGNNPVLNASKHPTWVANYGVNAVGVSGNVIGWQYTSSWSSGGQDMSYDWGIFDKEIDIDPPEVATAPPKPKVENVIKLIEDVHPVDSLGSTRPIEYKKDSMWESDQIKLINDEPHYRISTNVYIPISKTEFSNVVIVNYLEGQPAPLFNKDGKRVVNDGVTIGKAFKYDQINIINGIPMARVSTNEYLPFEYTSGSDFV</sequence>
<evidence type="ECO:0000313" key="2">
    <source>
        <dbReference type="EMBL" id="MFC6324054.1"/>
    </source>
</evidence>